<reference evidence="1" key="1">
    <citation type="submission" date="2018-02" db="EMBL/GenBank/DDBJ databases">
        <title>Rhizophora mucronata_Transcriptome.</title>
        <authorList>
            <person name="Meera S.P."/>
            <person name="Sreeshan A."/>
            <person name="Augustine A."/>
        </authorList>
    </citation>
    <scope>NUCLEOTIDE SEQUENCE</scope>
    <source>
        <tissue evidence="1">Leaf</tissue>
    </source>
</reference>
<dbReference type="EMBL" id="GGEC01072883">
    <property type="protein sequence ID" value="MBX53367.1"/>
    <property type="molecule type" value="Transcribed_RNA"/>
</dbReference>
<dbReference type="AlphaFoldDB" id="A0A2P2PF97"/>
<sequence>MSGLFSMIGFLVQTGWDNLSFIELLFLLVVLDQEDVFVFYLVPSNKRYDSLNGEVK</sequence>
<proteinExistence type="predicted"/>
<protein>
    <submittedName>
        <fullName evidence="1">Uncharacterized protein</fullName>
    </submittedName>
</protein>
<organism evidence="1">
    <name type="scientific">Rhizophora mucronata</name>
    <name type="common">Asiatic mangrove</name>
    <dbReference type="NCBI Taxonomy" id="61149"/>
    <lineage>
        <taxon>Eukaryota</taxon>
        <taxon>Viridiplantae</taxon>
        <taxon>Streptophyta</taxon>
        <taxon>Embryophyta</taxon>
        <taxon>Tracheophyta</taxon>
        <taxon>Spermatophyta</taxon>
        <taxon>Magnoliopsida</taxon>
        <taxon>eudicotyledons</taxon>
        <taxon>Gunneridae</taxon>
        <taxon>Pentapetalae</taxon>
        <taxon>rosids</taxon>
        <taxon>fabids</taxon>
        <taxon>Malpighiales</taxon>
        <taxon>Rhizophoraceae</taxon>
        <taxon>Rhizophora</taxon>
    </lineage>
</organism>
<evidence type="ECO:0000313" key="1">
    <source>
        <dbReference type="EMBL" id="MBX53367.1"/>
    </source>
</evidence>
<name>A0A2P2PF97_RHIMU</name>
<accession>A0A2P2PF97</accession>